<dbReference type="Proteomes" id="UP001424741">
    <property type="component" value="Unassembled WGS sequence"/>
</dbReference>
<dbReference type="EMBL" id="BAABRL010000008">
    <property type="protein sequence ID" value="GAA5496406.1"/>
    <property type="molecule type" value="Genomic_DNA"/>
</dbReference>
<keyword evidence="3" id="KW-1185">Reference proteome</keyword>
<keyword evidence="1" id="KW-0812">Transmembrane</keyword>
<reference evidence="2 3" key="1">
    <citation type="submission" date="2024-02" db="EMBL/GenBank/DDBJ databases">
        <title>Rubritalea halochordaticola NBRC 107102.</title>
        <authorList>
            <person name="Ichikawa N."/>
            <person name="Katano-Makiyama Y."/>
            <person name="Hidaka K."/>
        </authorList>
    </citation>
    <scope>NUCLEOTIDE SEQUENCE [LARGE SCALE GENOMIC DNA]</scope>
    <source>
        <strain evidence="2 3">NBRC 107102</strain>
    </source>
</reference>
<comment type="caution">
    <text evidence="2">The sequence shown here is derived from an EMBL/GenBank/DDBJ whole genome shotgun (WGS) entry which is preliminary data.</text>
</comment>
<organism evidence="2 3">
    <name type="scientific">Rubritalea halochordaticola</name>
    <dbReference type="NCBI Taxonomy" id="714537"/>
    <lineage>
        <taxon>Bacteria</taxon>
        <taxon>Pseudomonadati</taxon>
        <taxon>Verrucomicrobiota</taxon>
        <taxon>Verrucomicrobiia</taxon>
        <taxon>Verrucomicrobiales</taxon>
        <taxon>Rubritaleaceae</taxon>
        <taxon>Rubritalea</taxon>
    </lineage>
</organism>
<sequence>MSEEQQVLDPEQSVRKQPGCLKYGLIVIAVITLFIMGLDWWSKRPKQMLERYLGTEWTNSITRIESQFVGGGWDTTSYIYLEGDPETLKKIISDGGFEALTLNDAEDTISHLNFADAPDPRSQPLDLYKREKSSAFEYIGLSKDGTALWFVNLDY</sequence>
<keyword evidence="1" id="KW-0472">Membrane</keyword>
<proteinExistence type="predicted"/>
<protein>
    <submittedName>
        <fullName evidence="2">Uncharacterized protein</fullName>
    </submittedName>
</protein>
<accession>A0ABP9V139</accession>
<evidence type="ECO:0000256" key="1">
    <source>
        <dbReference type="SAM" id="Phobius"/>
    </source>
</evidence>
<evidence type="ECO:0000313" key="3">
    <source>
        <dbReference type="Proteomes" id="UP001424741"/>
    </source>
</evidence>
<keyword evidence="1" id="KW-1133">Transmembrane helix</keyword>
<dbReference type="RefSeq" id="WP_346189086.1">
    <property type="nucleotide sequence ID" value="NZ_BAABRL010000008.1"/>
</dbReference>
<evidence type="ECO:0000313" key="2">
    <source>
        <dbReference type="EMBL" id="GAA5496406.1"/>
    </source>
</evidence>
<gene>
    <name evidence="2" type="ORF">Rhal01_02589</name>
</gene>
<name>A0ABP9V139_9BACT</name>
<feature type="transmembrane region" description="Helical" evidence="1">
    <location>
        <begin position="23"/>
        <end position="41"/>
    </location>
</feature>